<keyword evidence="3" id="KW-0804">Transcription</keyword>
<dbReference type="Proteomes" id="UP001210770">
    <property type="component" value="Plasmid unnamed1"/>
</dbReference>
<dbReference type="PANTHER" id="PTHR44688:SF16">
    <property type="entry name" value="DNA-BINDING TRANSCRIPTIONAL ACTIVATOR DEVR_DOSR"/>
    <property type="match status" value="1"/>
</dbReference>
<dbReference type="PANTHER" id="PTHR44688">
    <property type="entry name" value="DNA-BINDING TRANSCRIPTIONAL ACTIVATOR DEVR_DOSR"/>
    <property type="match status" value="1"/>
</dbReference>
<dbReference type="InterPro" id="IPR016032">
    <property type="entry name" value="Sig_transdc_resp-reg_C-effctor"/>
</dbReference>
<reference evidence="5" key="1">
    <citation type="submission" date="2023-01" db="EMBL/GenBank/DDBJ databases">
        <title>Comparative genomic analysis of cold water coral derived Sulfitobacter faviae: insights into their metabolism and habitat adaptation.</title>
        <authorList>
            <person name="Guo Y."/>
            <person name="Lin S."/>
            <person name="Huang Z."/>
            <person name="Tang K."/>
            <person name="Wang X."/>
        </authorList>
    </citation>
    <scope>NUCLEOTIDE SEQUENCE</scope>
    <source>
        <strain evidence="5">SCSIO W_1865</strain>
        <plasmid evidence="5">unnamed1</plasmid>
    </source>
</reference>
<dbReference type="RefSeq" id="WP_271690090.1">
    <property type="nucleotide sequence ID" value="NZ_CP116424.1"/>
</dbReference>
<accession>A0AAX3LV14</accession>
<dbReference type="CDD" id="cd06170">
    <property type="entry name" value="LuxR_C_like"/>
    <property type="match status" value="1"/>
</dbReference>
<evidence type="ECO:0000313" key="6">
    <source>
        <dbReference type="Proteomes" id="UP001210770"/>
    </source>
</evidence>
<keyword evidence="1" id="KW-0805">Transcription regulation</keyword>
<dbReference type="InterPro" id="IPR000792">
    <property type="entry name" value="Tscrpt_reg_LuxR_C"/>
</dbReference>
<dbReference type="InterPro" id="IPR036388">
    <property type="entry name" value="WH-like_DNA-bd_sf"/>
</dbReference>
<evidence type="ECO:0000313" key="5">
    <source>
        <dbReference type="EMBL" id="WCE71950.1"/>
    </source>
</evidence>
<gene>
    <name evidence="5" type="ORF">PL336_16995</name>
</gene>
<dbReference type="SMART" id="SM00421">
    <property type="entry name" value="HTH_LUXR"/>
    <property type="match status" value="1"/>
</dbReference>
<dbReference type="EMBL" id="CP116424">
    <property type="protein sequence ID" value="WCE71950.1"/>
    <property type="molecule type" value="Genomic_DNA"/>
</dbReference>
<dbReference type="Pfam" id="PF00196">
    <property type="entry name" value="GerE"/>
    <property type="match status" value="1"/>
</dbReference>
<dbReference type="AlphaFoldDB" id="A0AAX3LV14"/>
<proteinExistence type="predicted"/>
<sequence length="254" mass="28802">MQENEYRRTDKISCYFVGNSHDFSDTLLTLARTKFDNIEFCRLASVEELLELSICRPDRVRSIILNQSMAVGLKTELPMLLERFSNATVALSYRQSKPIRTILNEMRTSGPLLNLAFLPMNRDVDCWLTLLQLLICGEKYVPSELYDAVEGQTLQGVVPCEKHTTPLQTAVQDSLSLPDPALKVAKSDLTCREMQVLTCVAEGKQNKIIANRLGLSEHTVKLHIHHVISKLGVNNRTEAAVWFLEQSKTEMRPR</sequence>
<evidence type="ECO:0000256" key="2">
    <source>
        <dbReference type="ARBA" id="ARBA00023125"/>
    </source>
</evidence>
<dbReference type="SUPFAM" id="SSF46894">
    <property type="entry name" value="C-terminal effector domain of the bipartite response regulators"/>
    <property type="match status" value="1"/>
</dbReference>
<feature type="domain" description="HTH luxR-type" evidence="4">
    <location>
        <begin position="182"/>
        <end position="247"/>
    </location>
</feature>
<evidence type="ECO:0000256" key="1">
    <source>
        <dbReference type="ARBA" id="ARBA00023015"/>
    </source>
</evidence>
<dbReference type="PROSITE" id="PS50043">
    <property type="entry name" value="HTH_LUXR_2"/>
    <property type="match status" value="1"/>
</dbReference>
<dbReference type="GO" id="GO:0003677">
    <property type="term" value="F:DNA binding"/>
    <property type="evidence" value="ECO:0007669"/>
    <property type="project" value="UniProtKB-KW"/>
</dbReference>
<dbReference type="PROSITE" id="PS00622">
    <property type="entry name" value="HTH_LUXR_1"/>
    <property type="match status" value="1"/>
</dbReference>
<evidence type="ECO:0000259" key="4">
    <source>
        <dbReference type="PROSITE" id="PS50043"/>
    </source>
</evidence>
<keyword evidence="2" id="KW-0238">DNA-binding</keyword>
<organism evidence="5 6">
    <name type="scientific">Sulfitobacter faviae</name>
    <dbReference type="NCBI Taxonomy" id="1775881"/>
    <lineage>
        <taxon>Bacteria</taxon>
        <taxon>Pseudomonadati</taxon>
        <taxon>Pseudomonadota</taxon>
        <taxon>Alphaproteobacteria</taxon>
        <taxon>Rhodobacterales</taxon>
        <taxon>Roseobacteraceae</taxon>
        <taxon>Sulfitobacter</taxon>
    </lineage>
</organism>
<geneLocation type="plasmid" evidence="5 6">
    <name>unnamed1</name>
</geneLocation>
<evidence type="ECO:0000256" key="3">
    <source>
        <dbReference type="ARBA" id="ARBA00023163"/>
    </source>
</evidence>
<protein>
    <submittedName>
        <fullName evidence="5">Response regulator transcription factor</fullName>
    </submittedName>
</protein>
<keyword evidence="5" id="KW-0614">Plasmid</keyword>
<dbReference type="GO" id="GO:0006355">
    <property type="term" value="P:regulation of DNA-templated transcription"/>
    <property type="evidence" value="ECO:0007669"/>
    <property type="project" value="InterPro"/>
</dbReference>
<name>A0AAX3LV14_9RHOB</name>
<dbReference type="PRINTS" id="PR00038">
    <property type="entry name" value="HTHLUXR"/>
</dbReference>
<dbReference type="Gene3D" id="1.10.10.10">
    <property type="entry name" value="Winged helix-like DNA-binding domain superfamily/Winged helix DNA-binding domain"/>
    <property type="match status" value="1"/>
</dbReference>